<feature type="domain" description="DUF3669" evidence="1">
    <location>
        <begin position="247"/>
        <end position="309"/>
    </location>
</feature>
<gene>
    <name evidence="2" type="ORF">PG999_004121</name>
</gene>
<dbReference type="Proteomes" id="UP001392437">
    <property type="component" value="Unassembled WGS sequence"/>
</dbReference>
<reference evidence="2 3" key="1">
    <citation type="submission" date="2023-01" db="EMBL/GenBank/DDBJ databases">
        <title>Analysis of 21 Apiospora genomes using comparative genomics revels a genus with tremendous synthesis potential of carbohydrate active enzymes and secondary metabolites.</title>
        <authorList>
            <person name="Sorensen T."/>
        </authorList>
    </citation>
    <scope>NUCLEOTIDE SEQUENCE [LARGE SCALE GENOMIC DNA]</scope>
    <source>
        <strain evidence="2 3">CBS 117206</strain>
    </source>
</reference>
<dbReference type="EMBL" id="JAQQWP010000003">
    <property type="protein sequence ID" value="KAK8124203.1"/>
    <property type="molecule type" value="Genomic_DNA"/>
</dbReference>
<evidence type="ECO:0000259" key="1">
    <source>
        <dbReference type="Pfam" id="PF12417"/>
    </source>
</evidence>
<dbReference type="InterPro" id="IPR022137">
    <property type="entry name" value="Znf_prot_DUF3669"/>
</dbReference>
<dbReference type="Pfam" id="PF12417">
    <property type="entry name" value="DUF3669"/>
    <property type="match status" value="1"/>
</dbReference>
<dbReference type="AlphaFoldDB" id="A0AAW0R5C9"/>
<dbReference type="PANTHER" id="PTHR40780:SF3">
    <property type="entry name" value="DUF3669 DOMAIN-CONTAINING PROTEIN"/>
    <property type="match status" value="1"/>
</dbReference>
<accession>A0AAW0R5C9</accession>
<proteinExistence type="predicted"/>
<keyword evidence="3" id="KW-1185">Reference proteome</keyword>
<comment type="caution">
    <text evidence="2">The sequence shown here is derived from an EMBL/GenBank/DDBJ whole genome shotgun (WGS) entry which is preliminary data.</text>
</comment>
<evidence type="ECO:0000313" key="2">
    <source>
        <dbReference type="EMBL" id="KAK8124203.1"/>
    </source>
</evidence>
<protein>
    <recommendedName>
        <fullName evidence="1">DUF3669 domain-containing protein</fullName>
    </recommendedName>
</protein>
<organism evidence="2 3">
    <name type="scientific">Apiospora kogelbergensis</name>
    <dbReference type="NCBI Taxonomy" id="1337665"/>
    <lineage>
        <taxon>Eukaryota</taxon>
        <taxon>Fungi</taxon>
        <taxon>Dikarya</taxon>
        <taxon>Ascomycota</taxon>
        <taxon>Pezizomycotina</taxon>
        <taxon>Sordariomycetes</taxon>
        <taxon>Xylariomycetidae</taxon>
        <taxon>Amphisphaeriales</taxon>
        <taxon>Apiosporaceae</taxon>
        <taxon>Apiospora</taxon>
    </lineage>
</organism>
<evidence type="ECO:0000313" key="3">
    <source>
        <dbReference type="Proteomes" id="UP001392437"/>
    </source>
</evidence>
<dbReference type="PANTHER" id="PTHR40780">
    <property type="entry name" value="DUF3669 DOMAIN-CONTAINING PROTEIN"/>
    <property type="match status" value="1"/>
</dbReference>
<sequence length="332" mass="37361">MIPKQDVPKQDVFAEQSLVQQPYRRIGAGFCGSVWSPDFTTTSTTVAIKREDGGPGRSLLNDYNIHQTIIQSLESCPLELRTFTVPQCLAFVPKEHPGWQDGKVLARFPPGYEACNILISERIPPMPADVRNRIIDKFCPSNPPSLPDQIRADDKNRDCLVRPYLGRSKHGRDQSRISFFSLRNCPLHVDQMYDLGLSPKDYSSAMAKTLAFLHWGAKIDANDIEFVLAPGNSAPQFSSTFLGGHSLWILDFDCCKPLSLDDAGVEQAARAFLKNDPFYPRPGRTNSYGLWEEFRSEFLQYSRLILDSQDLPTKLMDRIEELVGEKESAEGS</sequence>
<name>A0AAW0R5C9_9PEZI</name>